<keyword evidence="2" id="KW-1185">Reference proteome</keyword>
<organism evidence="1 2">
    <name type="scientific">Cetraspora pellucida</name>
    <dbReference type="NCBI Taxonomy" id="1433469"/>
    <lineage>
        <taxon>Eukaryota</taxon>
        <taxon>Fungi</taxon>
        <taxon>Fungi incertae sedis</taxon>
        <taxon>Mucoromycota</taxon>
        <taxon>Glomeromycotina</taxon>
        <taxon>Glomeromycetes</taxon>
        <taxon>Diversisporales</taxon>
        <taxon>Gigasporaceae</taxon>
        <taxon>Cetraspora</taxon>
    </lineage>
</organism>
<dbReference type="Proteomes" id="UP000789366">
    <property type="component" value="Unassembled WGS sequence"/>
</dbReference>
<evidence type="ECO:0000313" key="2">
    <source>
        <dbReference type="Proteomes" id="UP000789366"/>
    </source>
</evidence>
<protein>
    <submittedName>
        <fullName evidence="1">11091_t:CDS:1</fullName>
    </submittedName>
</protein>
<name>A0ACA9JYL0_9GLOM</name>
<gene>
    <name evidence="1" type="ORF">SPELUC_LOCUS143</name>
</gene>
<dbReference type="EMBL" id="CAJVPW010000037">
    <property type="protein sequence ID" value="CAG8440537.1"/>
    <property type="molecule type" value="Genomic_DNA"/>
</dbReference>
<sequence>MIKHLLERCNDIHQDEYDNTDTSSKQEIKSILLFIRKKAYINYQLLKALISTNAPLLFVENAKNVQCNIQCFISDLIFLTLSGDGWTNISKNTTLGQVAAFWTWLHETVYMSSFTNNDFQNSLIIEIDNC</sequence>
<accession>A0ACA9JYL0</accession>
<evidence type="ECO:0000313" key="1">
    <source>
        <dbReference type="EMBL" id="CAG8440537.1"/>
    </source>
</evidence>
<proteinExistence type="predicted"/>
<comment type="caution">
    <text evidence="1">The sequence shown here is derived from an EMBL/GenBank/DDBJ whole genome shotgun (WGS) entry which is preliminary data.</text>
</comment>
<reference evidence="1" key="1">
    <citation type="submission" date="2021-06" db="EMBL/GenBank/DDBJ databases">
        <authorList>
            <person name="Kallberg Y."/>
            <person name="Tangrot J."/>
            <person name="Rosling A."/>
        </authorList>
    </citation>
    <scope>NUCLEOTIDE SEQUENCE</scope>
    <source>
        <strain evidence="1">28 12/20/2015</strain>
    </source>
</reference>